<feature type="region of interest" description="Disordered" evidence="1">
    <location>
        <begin position="86"/>
        <end position="147"/>
    </location>
</feature>
<feature type="compositionally biased region" description="Low complexity" evidence="1">
    <location>
        <begin position="335"/>
        <end position="354"/>
    </location>
</feature>
<evidence type="ECO:0000313" key="3">
    <source>
        <dbReference type="Proteomes" id="UP001176521"/>
    </source>
</evidence>
<feature type="region of interest" description="Disordered" evidence="1">
    <location>
        <begin position="179"/>
        <end position="215"/>
    </location>
</feature>
<feature type="compositionally biased region" description="Low complexity" evidence="1">
    <location>
        <begin position="185"/>
        <end position="211"/>
    </location>
</feature>
<feature type="region of interest" description="Disordered" evidence="1">
    <location>
        <begin position="326"/>
        <end position="354"/>
    </location>
</feature>
<dbReference type="EMBL" id="JAPDMQ010000197">
    <property type="protein sequence ID" value="KAK0531042.1"/>
    <property type="molecule type" value="Genomic_DNA"/>
</dbReference>
<reference evidence="2" key="1">
    <citation type="journal article" date="2023" name="PhytoFront">
        <title>Draft Genome Resources of Seven Strains of Tilletia horrida, Causal Agent of Kernel Smut of Rice.</title>
        <authorList>
            <person name="Khanal S."/>
            <person name="Antony Babu S."/>
            <person name="Zhou X.G."/>
        </authorList>
    </citation>
    <scope>NUCLEOTIDE SEQUENCE</scope>
    <source>
        <strain evidence="2">TX3</strain>
    </source>
</reference>
<keyword evidence="3" id="KW-1185">Reference proteome</keyword>
<protein>
    <submittedName>
        <fullName evidence="2">Uncharacterized protein</fullName>
    </submittedName>
</protein>
<evidence type="ECO:0000256" key="1">
    <source>
        <dbReference type="SAM" id="MobiDB-lite"/>
    </source>
</evidence>
<name>A0AAN6GB50_9BASI</name>
<evidence type="ECO:0000313" key="2">
    <source>
        <dbReference type="EMBL" id="KAK0531042.1"/>
    </source>
</evidence>
<proteinExistence type="predicted"/>
<accession>A0AAN6GB50</accession>
<dbReference type="AlphaFoldDB" id="A0AAN6GB50"/>
<comment type="caution">
    <text evidence="2">The sequence shown here is derived from an EMBL/GenBank/DDBJ whole genome shotgun (WGS) entry which is preliminary data.</text>
</comment>
<organism evidence="2 3">
    <name type="scientific">Tilletia horrida</name>
    <dbReference type="NCBI Taxonomy" id="155126"/>
    <lineage>
        <taxon>Eukaryota</taxon>
        <taxon>Fungi</taxon>
        <taxon>Dikarya</taxon>
        <taxon>Basidiomycota</taxon>
        <taxon>Ustilaginomycotina</taxon>
        <taxon>Exobasidiomycetes</taxon>
        <taxon>Tilletiales</taxon>
        <taxon>Tilletiaceae</taxon>
        <taxon>Tilletia</taxon>
    </lineage>
</organism>
<gene>
    <name evidence="2" type="ORF">OC842_003737</name>
</gene>
<dbReference type="Proteomes" id="UP001176521">
    <property type="component" value="Unassembled WGS sequence"/>
</dbReference>
<feature type="compositionally biased region" description="Low complexity" evidence="1">
    <location>
        <begin position="87"/>
        <end position="129"/>
    </location>
</feature>
<sequence>MPSRNRLGFKPAAGPAISTAARTWLAGKPMPADLELMSLLGREGKREMWKCEFCQRVLDLGTASSTALKRHGRKCLAKAAQSKAGGPAVAPALPAAQASPATQAPTSASTATAINSNSSATDATAQADPRSSPAGSAIGEDEDTPSTSELQWFQPLRGSTSASCPAALADVGPSQRAKLSPALTAKASAKNSAGPSKSSSASGTRTMSSRAKGTFPFPMMVDDDAPMAELSTVADKTTFPAVTVPALPEVKLPQDLQSIIASPASSEQVNKVIFGVRSALASLNEQQARITEALRPLLDASVATAQQMSKLQAALAQLEAIAQKQQSSSAGTIEAGQRSGANGGSASQASASTT</sequence>